<sequence length="44" mass="5210">MKIPFDSYIKELMTLNSTRTKQRFLQSNNFIVGMTHWAAPHSIR</sequence>
<name>K6Z4U4_9ALTE</name>
<gene>
    <name evidence="1" type="ORF">GMES_3103</name>
</gene>
<organism evidence="1 2">
    <name type="scientific">Paraglaciecola mesophila KMM 241</name>
    <dbReference type="NCBI Taxonomy" id="1128912"/>
    <lineage>
        <taxon>Bacteria</taxon>
        <taxon>Pseudomonadati</taxon>
        <taxon>Pseudomonadota</taxon>
        <taxon>Gammaproteobacteria</taxon>
        <taxon>Alteromonadales</taxon>
        <taxon>Alteromonadaceae</taxon>
        <taxon>Paraglaciecola</taxon>
    </lineage>
</organism>
<proteinExistence type="predicted"/>
<protein>
    <submittedName>
        <fullName evidence="1">Uncharacterized protein</fullName>
    </submittedName>
</protein>
<dbReference type="EMBL" id="BAEP01000060">
    <property type="protein sequence ID" value="GAC25392.1"/>
    <property type="molecule type" value="Genomic_DNA"/>
</dbReference>
<reference evidence="1 2" key="1">
    <citation type="journal article" date="2017" name="Antonie Van Leeuwenhoek">
        <title>Rhizobium rhizosphaerae sp. nov., a novel species isolated from rice rhizosphere.</title>
        <authorList>
            <person name="Zhao J.J."/>
            <person name="Zhang J."/>
            <person name="Zhang R.J."/>
            <person name="Zhang C.W."/>
            <person name="Yin H.Q."/>
            <person name="Zhang X.X."/>
        </authorList>
    </citation>
    <scope>NUCLEOTIDE SEQUENCE [LARGE SCALE GENOMIC DNA]</scope>
    <source>
        <strain evidence="1 2">KMM 241</strain>
    </source>
</reference>
<dbReference type="AlphaFoldDB" id="K6Z4U4"/>
<accession>K6Z4U4</accession>
<evidence type="ECO:0000313" key="2">
    <source>
        <dbReference type="Proteomes" id="UP000006263"/>
    </source>
</evidence>
<evidence type="ECO:0000313" key="1">
    <source>
        <dbReference type="EMBL" id="GAC25392.1"/>
    </source>
</evidence>
<dbReference type="Proteomes" id="UP000006263">
    <property type="component" value="Unassembled WGS sequence"/>
</dbReference>
<comment type="caution">
    <text evidence="1">The sequence shown here is derived from an EMBL/GenBank/DDBJ whole genome shotgun (WGS) entry which is preliminary data.</text>
</comment>